<evidence type="ECO:0000256" key="7">
    <source>
        <dbReference type="RuleBase" id="RU000417"/>
    </source>
</evidence>
<dbReference type="InterPro" id="IPR050750">
    <property type="entry name" value="C5-MTase"/>
</dbReference>
<dbReference type="Pfam" id="PF00145">
    <property type="entry name" value="DNA_methylase"/>
    <property type="match status" value="1"/>
</dbReference>
<protein>
    <recommendedName>
        <fullName evidence="7">Cytosine-specific methyltransferase</fullName>
        <ecNumber evidence="7">2.1.1.37</ecNumber>
    </recommendedName>
</protein>
<evidence type="ECO:0000313" key="8">
    <source>
        <dbReference type="EMBL" id="SMC59381.1"/>
    </source>
</evidence>
<dbReference type="InterPro" id="IPR031303">
    <property type="entry name" value="C5_meth_CS"/>
</dbReference>
<dbReference type="PRINTS" id="PR00105">
    <property type="entry name" value="C5METTRFRASE"/>
</dbReference>
<reference evidence="8 9" key="1">
    <citation type="submission" date="2017-04" db="EMBL/GenBank/DDBJ databases">
        <authorList>
            <person name="Afonso C.L."/>
            <person name="Miller P.J."/>
            <person name="Scott M.A."/>
            <person name="Spackman E."/>
            <person name="Goraichik I."/>
            <person name="Dimitrov K.M."/>
            <person name="Suarez D.L."/>
            <person name="Swayne D.E."/>
        </authorList>
    </citation>
    <scope>NUCLEOTIDE SEQUENCE [LARGE SCALE GENOMIC DNA]</scope>
    <source>
        <strain evidence="8 9">CGMCC 1.12511</strain>
    </source>
</reference>
<keyword evidence="1 5" id="KW-0489">Methyltransferase</keyword>
<dbReference type="EMBL" id="FWXN01000005">
    <property type="protein sequence ID" value="SMC59381.1"/>
    <property type="molecule type" value="Genomic_DNA"/>
</dbReference>
<gene>
    <name evidence="8" type="ORF">SAMN06296429_105257</name>
</gene>
<dbReference type="GO" id="GO:0003886">
    <property type="term" value="F:DNA (cytosine-5-)-methyltransferase activity"/>
    <property type="evidence" value="ECO:0007669"/>
    <property type="project" value="UniProtKB-EC"/>
</dbReference>
<accession>A0A1W2AFZ7</accession>
<dbReference type="PROSITE" id="PS51679">
    <property type="entry name" value="SAM_MT_C5"/>
    <property type="match status" value="1"/>
</dbReference>
<dbReference type="InterPro" id="IPR029063">
    <property type="entry name" value="SAM-dependent_MTases_sf"/>
</dbReference>
<evidence type="ECO:0000256" key="4">
    <source>
        <dbReference type="ARBA" id="ARBA00022747"/>
    </source>
</evidence>
<dbReference type="PANTHER" id="PTHR46098:SF1">
    <property type="entry name" value="TRNA (CYTOSINE(38)-C(5))-METHYLTRANSFERASE"/>
    <property type="match status" value="1"/>
</dbReference>
<organism evidence="8 9">
    <name type="scientific">Janibacter indicus</name>
    <dbReference type="NCBI Taxonomy" id="857417"/>
    <lineage>
        <taxon>Bacteria</taxon>
        <taxon>Bacillati</taxon>
        <taxon>Actinomycetota</taxon>
        <taxon>Actinomycetes</taxon>
        <taxon>Micrococcales</taxon>
        <taxon>Intrasporangiaceae</taxon>
        <taxon>Janibacter</taxon>
    </lineage>
</organism>
<keyword evidence="3 5" id="KW-0949">S-adenosyl-L-methionine</keyword>
<dbReference type="AlphaFoldDB" id="A0A1W2AFZ7"/>
<sequence>MTEQEPPAFEFIDLFAGIGGLRIGLESIGGECVFSSEWDKFAQQTYEAWHGERPAGDITQIDPDSIPDHDILAAGFPCQPFSIAGVSKKISLGRAHGFADVKQGNLFFALADVVRAKQPSILLLENVKNLRSHDRGTTWRVIHETLEELGYEVHHQILDAAGWVPQHRERIFIVCFRRDVFGEVFPDGVPFEYPTGPGGHRLKDILEKDVDPKYTLSNKLWQYLQNYALKHKAKGNGFGFGLPDHDGVSRTLSARYHKDGSEILIRQGGGRNPRRLTPREAGLLMGFPMDRLDIVVSDTQAYRQFGNAVVPKVASAVARQIEIVVEQAQAAGIDWHQQPDTEQLAG</sequence>
<name>A0A1W2AFZ7_9MICO</name>
<feature type="active site" evidence="5">
    <location>
        <position position="78"/>
    </location>
</feature>
<dbReference type="InterPro" id="IPR001525">
    <property type="entry name" value="C5_MeTfrase"/>
</dbReference>
<dbReference type="PANTHER" id="PTHR46098">
    <property type="entry name" value="TRNA (CYTOSINE(38)-C(5))-METHYLTRANSFERASE"/>
    <property type="match status" value="1"/>
</dbReference>
<keyword evidence="2 5" id="KW-0808">Transferase</keyword>
<evidence type="ECO:0000256" key="3">
    <source>
        <dbReference type="ARBA" id="ARBA00022691"/>
    </source>
</evidence>
<comment type="similarity">
    <text evidence="5 6">Belongs to the class I-like SAM-binding methyltransferase superfamily. C5-methyltransferase family.</text>
</comment>
<dbReference type="NCBIfam" id="TIGR00675">
    <property type="entry name" value="dcm"/>
    <property type="match status" value="1"/>
</dbReference>
<dbReference type="OrthoDB" id="9813719at2"/>
<dbReference type="Gene3D" id="3.90.120.30">
    <property type="match status" value="1"/>
</dbReference>
<dbReference type="SUPFAM" id="SSF53335">
    <property type="entry name" value="S-adenosyl-L-methionine-dependent methyltransferases"/>
    <property type="match status" value="1"/>
</dbReference>
<dbReference type="CDD" id="cd00315">
    <property type="entry name" value="Cyt_C5_DNA_methylase"/>
    <property type="match status" value="1"/>
</dbReference>
<evidence type="ECO:0000256" key="5">
    <source>
        <dbReference type="PROSITE-ProRule" id="PRU01016"/>
    </source>
</evidence>
<evidence type="ECO:0000256" key="1">
    <source>
        <dbReference type="ARBA" id="ARBA00022603"/>
    </source>
</evidence>
<dbReference type="Gene3D" id="3.40.50.150">
    <property type="entry name" value="Vaccinia Virus protein VP39"/>
    <property type="match status" value="1"/>
</dbReference>
<evidence type="ECO:0000256" key="6">
    <source>
        <dbReference type="RuleBase" id="RU000416"/>
    </source>
</evidence>
<dbReference type="InterPro" id="IPR018117">
    <property type="entry name" value="C5_DNA_meth_AS"/>
</dbReference>
<proteinExistence type="inferred from homology"/>
<dbReference type="PROSITE" id="PS00094">
    <property type="entry name" value="C5_MTASE_1"/>
    <property type="match status" value="1"/>
</dbReference>
<keyword evidence="4" id="KW-0680">Restriction system</keyword>
<dbReference type="EC" id="2.1.1.37" evidence="7"/>
<dbReference type="PROSITE" id="PS00095">
    <property type="entry name" value="C5_MTASE_2"/>
    <property type="match status" value="1"/>
</dbReference>
<dbReference type="GO" id="GO:0032259">
    <property type="term" value="P:methylation"/>
    <property type="evidence" value="ECO:0007669"/>
    <property type="project" value="UniProtKB-KW"/>
</dbReference>
<evidence type="ECO:0000256" key="2">
    <source>
        <dbReference type="ARBA" id="ARBA00022679"/>
    </source>
</evidence>
<dbReference type="GO" id="GO:0009307">
    <property type="term" value="P:DNA restriction-modification system"/>
    <property type="evidence" value="ECO:0007669"/>
    <property type="project" value="UniProtKB-KW"/>
</dbReference>
<comment type="catalytic activity">
    <reaction evidence="7">
        <text>a 2'-deoxycytidine in DNA + S-adenosyl-L-methionine = a 5-methyl-2'-deoxycytidine in DNA + S-adenosyl-L-homocysteine + H(+)</text>
        <dbReference type="Rhea" id="RHEA:13681"/>
        <dbReference type="Rhea" id="RHEA-COMP:11369"/>
        <dbReference type="Rhea" id="RHEA-COMP:11370"/>
        <dbReference type="ChEBI" id="CHEBI:15378"/>
        <dbReference type="ChEBI" id="CHEBI:57856"/>
        <dbReference type="ChEBI" id="CHEBI:59789"/>
        <dbReference type="ChEBI" id="CHEBI:85452"/>
        <dbReference type="ChEBI" id="CHEBI:85454"/>
        <dbReference type="EC" id="2.1.1.37"/>
    </reaction>
</comment>
<evidence type="ECO:0000313" key="9">
    <source>
        <dbReference type="Proteomes" id="UP000192634"/>
    </source>
</evidence>
<dbReference type="Proteomes" id="UP000192634">
    <property type="component" value="Unassembled WGS sequence"/>
</dbReference>